<dbReference type="InterPro" id="IPR004808">
    <property type="entry name" value="AP_endonuc_1"/>
</dbReference>
<evidence type="ECO:0000256" key="4">
    <source>
        <dbReference type="ARBA" id="ARBA00022842"/>
    </source>
</evidence>
<dbReference type="InterPro" id="IPR037493">
    <property type="entry name" value="ExoIII-like"/>
</dbReference>
<sequence length="280" mass="31044">MTPLDPAAPPLASDRLVVATWNVNSIRARLDHLERFVGERAPDVVCLQETRCPDGSFPTAAVKALGYEHMTLNSRKGHHGVAILSRRPLVDAAPEQIASLEEARQQRARVPFAGALITIHNLYVPAGGDIPDAEVNPKFAAKIAFLDALKIWSPRVAAEGRAMLVGDLNVAPLPEDVWSHRQLLDVVSHTPGETERLLLVQQAGDWHDAVRAARPVPEKVFTWWSYRSPDWQASNKGRRLDHAWTTPDLAPFVRSVEICAETRGWERPSDHVPILVTFEA</sequence>
<feature type="active site" evidence="5">
    <location>
        <position position="123"/>
    </location>
</feature>
<keyword evidence="10" id="KW-1185">Reference proteome</keyword>
<dbReference type="GO" id="GO:0046872">
    <property type="term" value="F:metal ion binding"/>
    <property type="evidence" value="ECO:0007669"/>
    <property type="project" value="UniProtKB-KW"/>
</dbReference>
<feature type="binding site" evidence="6">
    <location>
        <position position="169"/>
    </location>
    <ligand>
        <name>Mg(2+)</name>
        <dbReference type="ChEBI" id="CHEBI:18420"/>
        <label>1</label>
    </ligand>
</feature>
<dbReference type="InterPro" id="IPR005135">
    <property type="entry name" value="Endo/exonuclease/phosphatase"/>
</dbReference>
<dbReference type="Proteomes" id="UP000332515">
    <property type="component" value="Unassembled WGS sequence"/>
</dbReference>
<dbReference type="GO" id="GO:0008311">
    <property type="term" value="F:double-stranded DNA 3'-5' DNA exonuclease activity"/>
    <property type="evidence" value="ECO:0007669"/>
    <property type="project" value="InterPro"/>
</dbReference>
<keyword evidence="6" id="KW-0464">Manganese</keyword>
<organism evidence="9 10">
    <name type="scientific">Segnochrobactrum spirostomi</name>
    <dbReference type="NCBI Taxonomy" id="2608987"/>
    <lineage>
        <taxon>Bacteria</taxon>
        <taxon>Pseudomonadati</taxon>
        <taxon>Pseudomonadota</taxon>
        <taxon>Alphaproteobacteria</taxon>
        <taxon>Hyphomicrobiales</taxon>
        <taxon>Segnochrobactraceae</taxon>
        <taxon>Segnochrobactrum</taxon>
    </lineage>
</organism>
<evidence type="ECO:0000256" key="2">
    <source>
        <dbReference type="ARBA" id="ARBA00022723"/>
    </source>
</evidence>
<proteinExistence type="inferred from homology"/>
<dbReference type="GO" id="GO:0006281">
    <property type="term" value="P:DNA repair"/>
    <property type="evidence" value="ECO:0007669"/>
    <property type="project" value="InterPro"/>
</dbReference>
<gene>
    <name evidence="9" type="ORF">F0357_12305</name>
</gene>
<keyword evidence="3" id="KW-0378">Hydrolase</keyword>
<keyword evidence="2 6" id="KW-0479">Metal-binding</keyword>
<comment type="caution">
    <text evidence="9">The sequence shown here is derived from an EMBL/GenBank/DDBJ whole genome shotgun (WGS) entry which is preliminary data.</text>
</comment>
<feature type="domain" description="Endonuclease/exonuclease/phosphatase" evidence="8">
    <location>
        <begin position="19"/>
        <end position="271"/>
    </location>
</feature>
<evidence type="ECO:0000313" key="10">
    <source>
        <dbReference type="Proteomes" id="UP000332515"/>
    </source>
</evidence>
<feature type="binding site" evidence="6">
    <location>
        <position position="22"/>
    </location>
    <ligand>
        <name>Mg(2+)</name>
        <dbReference type="ChEBI" id="CHEBI:18420"/>
        <label>1</label>
    </ligand>
</feature>
<evidence type="ECO:0000256" key="3">
    <source>
        <dbReference type="ARBA" id="ARBA00022801"/>
    </source>
</evidence>
<feature type="binding site" evidence="6">
    <location>
        <position position="49"/>
    </location>
    <ligand>
        <name>Mg(2+)</name>
        <dbReference type="ChEBI" id="CHEBI:18420"/>
        <label>1</label>
    </ligand>
</feature>
<dbReference type="Pfam" id="PF03372">
    <property type="entry name" value="Exo_endo_phos"/>
    <property type="match status" value="1"/>
</dbReference>
<evidence type="ECO:0000256" key="5">
    <source>
        <dbReference type="PIRSR" id="PIRSR604808-1"/>
    </source>
</evidence>
<dbReference type="PANTHER" id="PTHR43250">
    <property type="entry name" value="EXODEOXYRIBONUCLEASE III"/>
    <property type="match status" value="1"/>
</dbReference>
<feature type="binding site" evidence="6">
    <location>
        <position position="167"/>
    </location>
    <ligand>
        <name>Mg(2+)</name>
        <dbReference type="ChEBI" id="CHEBI:18420"/>
        <label>1</label>
    </ligand>
</feature>
<dbReference type="InterPro" id="IPR036691">
    <property type="entry name" value="Endo/exonu/phosph_ase_sf"/>
</dbReference>
<evidence type="ECO:0000259" key="8">
    <source>
        <dbReference type="Pfam" id="PF03372"/>
    </source>
</evidence>
<reference evidence="9 10" key="1">
    <citation type="submission" date="2019-09" db="EMBL/GenBank/DDBJ databases">
        <title>Segnochrobactrum spirostomi gen. nov., sp. nov., isolated from the ciliate Spirostomum cf. yagiui and description of a novel family, Segnochrobactraceae fam. nov. within the order Rhizobiales of the class Alphaproteobacteria.</title>
        <authorList>
            <person name="Akter S."/>
            <person name="Shazib S.U.A."/>
            <person name="Shin M.K."/>
        </authorList>
    </citation>
    <scope>NUCLEOTIDE SEQUENCE [LARGE SCALE GENOMIC DNA]</scope>
    <source>
        <strain evidence="9 10">Sp-1</strain>
    </source>
</reference>
<evidence type="ECO:0000256" key="7">
    <source>
        <dbReference type="PIRSR" id="PIRSR604808-3"/>
    </source>
</evidence>
<feature type="site" description="Important for catalytic activity" evidence="7">
    <location>
        <position position="241"/>
    </location>
</feature>
<protein>
    <submittedName>
        <fullName evidence="9">Exodeoxyribonuclease III</fullName>
    </submittedName>
</protein>
<feature type="site" description="Transition state stabilizer" evidence="7">
    <location>
        <position position="169"/>
    </location>
</feature>
<feature type="active site" description="Proton acceptor" evidence="5">
    <location>
        <position position="271"/>
    </location>
</feature>
<comment type="cofactor">
    <cofactor evidence="6">
        <name>Mg(2+)</name>
        <dbReference type="ChEBI" id="CHEBI:18420"/>
    </cofactor>
    <cofactor evidence="6">
        <name>Mn(2+)</name>
        <dbReference type="ChEBI" id="CHEBI:29035"/>
    </cofactor>
    <text evidence="6">Probably binds two magnesium or manganese ions per subunit.</text>
</comment>
<evidence type="ECO:0000256" key="1">
    <source>
        <dbReference type="ARBA" id="ARBA00007092"/>
    </source>
</evidence>
<dbReference type="AlphaFoldDB" id="A0A6A7Y2T8"/>
<feature type="site" description="Interaction with DNA substrate" evidence="7">
    <location>
        <position position="271"/>
    </location>
</feature>
<evidence type="ECO:0000256" key="6">
    <source>
        <dbReference type="PIRSR" id="PIRSR604808-2"/>
    </source>
</evidence>
<dbReference type="PANTHER" id="PTHR43250:SF2">
    <property type="entry name" value="EXODEOXYRIBONUCLEASE III"/>
    <property type="match status" value="1"/>
</dbReference>
<dbReference type="SUPFAM" id="SSF56219">
    <property type="entry name" value="DNase I-like"/>
    <property type="match status" value="1"/>
</dbReference>
<dbReference type="EMBL" id="VWNA01000001">
    <property type="protein sequence ID" value="MQT13410.1"/>
    <property type="molecule type" value="Genomic_DNA"/>
</dbReference>
<accession>A0A6A7Y2T8</accession>
<dbReference type="CDD" id="cd09086">
    <property type="entry name" value="ExoIII-like_AP-endo"/>
    <property type="match status" value="1"/>
</dbReference>
<dbReference type="Gene3D" id="3.60.10.10">
    <property type="entry name" value="Endonuclease/exonuclease/phosphatase"/>
    <property type="match status" value="1"/>
</dbReference>
<dbReference type="RefSeq" id="WP_153481919.1">
    <property type="nucleotide sequence ID" value="NZ_VWNA01000001.1"/>
</dbReference>
<feature type="active site" description="Proton donor/acceptor" evidence="5">
    <location>
        <position position="167"/>
    </location>
</feature>
<name>A0A6A7Y2T8_9HYPH</name>
<keyword evidence="4 6" id="KW-0460">Magnesium</keyword>
<feature type="binding site" evidence="6">
    <location>
        <position position="270"/>
    </location>
    <ligand>
        <name>Mg(2+)</name>
        <dbReference type="ChEBI" id="CHEBI:18420"/>
        <label>1</label>
    </ligand>
</feature>
<dbReference type="NCBIfam" id="TIGR00633">
    <property type="entry name" value="xth"/>
    <property type="match status" value="1"/>
</dbReference>
<evidence type="ECO:0000313" key="9">
    <source>
        <dbReference type="EMBL" id="MQT13410.1"/>
    </source>
</evidence>
<dbReference type="PROSITE" id="PS51435">
    <property type="entry name" value="AP_NUCLEASE_F1_4"/>
    <property type="match status" value="1"/>
</dbReference>
<comment type="similarity">
    <text evidence="1">Belongs to the DNA repair enzymes AP/ExoA family.</text>
</comment>
<feature type="binding site" evidence="6">
    <location>
        <position position="271"/>
    </location>
    <ligand>
        <name>Mg(2+)</name>
        <dbReference type="ChEBI" id="CHEBI:18420"/>
        <label>1</label>
    </ligand>
</feature>